<gene>
    <name evidence="1" type="ORF">ACFS5M_12250</name>
</gene>
<organism evidence="1 2">
    <name type="scientific">Lacinutrix iliipiscaria</name>
    <dbReference type="NCBI Taxonomy" id="1230532"/>
    <lineage>
        <taxon>Bacteria</taxon>
        <taxon>Pseudomonadati</taxon>
        <taxon>Bacteroidota</taxon>
        <taxon>Flavobacteriia</taxon>
        <taxon>Flavobacteriales</taxon>
        <taxon>Flavobacteriaceae</taxon>
        <taxon>Lacinutrix</taxon>
    </lineage>
</organism>
<comment type="caution">
    <text evidence="1">The sequence shown here is derived from an EMBL/GenBank/DDBJ whole genome shotgun (WGS) entry which is preliminary data.</text>
</comment>
<keyword evidence="2" id="KW-1185">Reference proteome</keyword>
<proteinExistence type="predicted"/>
<evidence type="ECO:0000313" key="2">
    <source>
        <dbReference type="Proteomes" id="UP001597533"/>
    </source>
</evidence>
<dbReference type="RefSeq" id="WP_183490417.1">
    <property type="nucleotide sequence ID" value="NZ_JBHUOV010000010.1"/>
</dbReference>
<sequence length="133" mass="15424">MKYQIMIIALFVLGLNSKTQSQFKIENDYLLKGKLLTKIDENIPQCGIASIATVVEFEIINFTDSSYSERIIPVIFACPNPNQSGLFEVGKTYEIVLNCNESDLSKWVFWESSKESLTKYKMKKKYWFTELKK</sequence>
<dbReference type="EMBL" id="JBHUOV010000010">
    <property type="protein sequence ID" value="MFD2824444.1"/>
    <property type="molecule type" value="Genomic_DNA"/>
</dbReference>
<evidence type="ECO:0000313" key="1">
    <source>
        <dbReference type="EMBL" id="MFD2824444.1"/>
    </source>
</evidence>
<name>A0ABW5WR66_9FLAO</name>
<accession>A0ABW5WR66</accession>
<dbReference type="Proteomes" id="UP001597533">
    <property type="component" value="Unassembled WGS sequence"/>
</dbReference>
<reference evidence="2" key="1">
    <citation type="journal article" date="2019" name="Int. J. Syst. Evol. Microbiol.">
        <title>The Global Catalogue of Microorganisms (GCM) 10K type strain sequencing project: providing services to taxonomists for standard genome sequencing and annotation.</title>
        <authorList>
            <consortium name="The Broad Institute Genomics Platform"/>
            <consortium name="The Broad Institute Genome Sequencing Center for Infectious Disease"/>
            <person name="Wu L."/>
            <person name="Ma J."/>
        </authorList>
    </citation>
    <scope>NUCLEOTIDE SEQUENCE [LARGE SCALE GENOMIC DNA]</scope>
    <source>
        <strain evidence="2">KCTC 32141</strain>
    </source>
</reference>
<protein>
    <submittedName>
        <fullName evidence="1">Uncharacterized protein</fullName>
    </submittedName>
</protein>